<dbReference type="GO" id="GO:0005886">
    <property type="term" value="C:plasma membrane"/>
    <property type="evidence" value="ECO:0007669"/>
    <property type="project" value="UniProtKB-SubCell"/>
</dbReference>
<feature type="transmembrane region" description="Helical" evidence="12">
    <location>
        <begin position="165"/>
        <end position="188"/>
    </location>
</feature>
<evidence type="ECO:0000256" key="5">
    <source>
        <dbReference type="ARBA" id="ARBA00022475"/>
    </source>
</evidence>
<sequence length="218" mass="24088">MAFDVALHMGTLIAIIIFFWRDWVGIFKRENRILLWFILVGTIPGAIAGYFLNAYAETVLRAPVIIAATLIVFAIVLYLADQYGKRFDEIKHLSWAKAIFIGIAQAIAIIPGVSRSGITMSAGLLAGLKRTQAAKYSFMLAAPIMLGAGIFKADEIYNQGFIEGNWLIIIVGFISALVAGILAIRFLLGLLQRTGFGIFIWYRIILAIVILLLVFYKG</sequence>
<keyword evidence="9 12" id="KW-0472">Membrane</keyword>
<dbReference type="InterPro" id="IPR003824">
    <property type="entry name" value="UppP"/>
</dbReference>
<reference evidence="13" key="1">
    <citation type="journal article" date="2014" name="Front. Microbiol.">
        <title>High frequency of phylogenetically diverse reductive dehalogenase-homologous genes in deep subseafloor sedimentary metagenomes.</title>
        <authorList>
            <person name="Kawai M."/>
            <person name="Futagami T."/>
            <person name="Toyoda A."/>
            <person name="Takaki Y."/>
            <person name="Nishi S."/>
            <person name="Hori S."/>
            <person name="Arai W."/>
            <person name="Tsubouchi T."/>
            <person name="Morono Y."/>
            <person name="Uchiyama I."/>
            <person name="Ito T."/>
            <person name="Fujiyama A."/>
            <person name="Inagaki F."/>
            <person name="Takami H."/>
        </authorList>
    </citation>
    <scope>NUCLEOTIDE SEQUENCE</scope>
    <source>
        <strain evidence="13">Expedition CK06-06</strain>
    </source>
</reference>
<dbReference type="EMBL" id="BART01006875">
    <property type="protein sequence ID" value="GAG71043.1"/>
    <property type="molecule type" value="Genomic_DNA"/>
</dbReference>
<comment type="subcellular location">
    <subcellularLocation>
        <location evidence="1">Cell membrane</location>
        <topology evidence="1">Multi-pass membrane protein</topology>
    </subcellularLocation>
</comment>
<feature type="transmembrane region" description="Helical" evidence="12">
    <location>
        <begin position="33"/>
        <end position="52"/>
    </location>
</feature>
<evidence type="ECO:0000256" key="1">
    <source>
        <dbReference type="ARBA" id="ARBA00004651"/>
    </source>
</evidence>
<dbReference type="PANTHER" id="PTHR30622:SF4">
    <property type="entry name" value="UNDECAPRENYL-DIPHOSPHATASE"/>
    <property type="match status" value="1"/>
</dbReference>
<evidence type="ECO:0000256" key="7">
    <source>
        <dbReference type="ARBA" id="ARBA00022801"/>
    </source>
</evidence>
<accession>X1AEF2</accession>
<dbReference type="PANTHER" id="PTHR30622">
    <property type="entry name" value="UNDECAPRENYL-DIPHOSPHATASE"/>
    <property type="match status" value="1"/>
</dbReference>
<evidence type="ECO:0000256" key="8">
    <source>
        <dbReference type="ARBA" id="ARBA00022989"/>
    </source>
</evidence>
<dbReference type="Pfam" id="PF02673">
    <property type="entry name" value="BacA"/>
    <property type="match status" value="1"/>
</dbReference>
<protein>
    <recommendedName>
        <fullName evidence="4">Undecaprenyl-diphosphatase</fullName>
        <ecNumber evidence="3">3.6.1.27</ecNumber>
    </recommendedName>
    <alternativeName>
        <fullName evidence="10">Undecaprenyl pyrophosphate phosphatase</fullName>
    </alternativeName>
</protein>
<evidence type="ECO:0000256" key="6">
    <source>
        <dbReference type="ARBA" id="ARBA00022692"/>
    </source>
</evidence>
<evidence type="ECO:0000256" key="12">
    <source>
        <dbReference type="SAM" id="Phobius"/>
    </source>
</evidence>
<evidence type="ECO:0000256" key="11">
    <source>
        <dbReference type="ARBA" id="ARBA00047594"/>
    </source>
</evidence>
<comment type="similarity">
    <text evidence="2">Belongs to the UppP family.</text>
</comment>
<dbReference type="GO" id="GO:0050380">
    <property type="term" value="F:undecaprenyl-diphosphatase activity"/>
    <property type="evidence" value="ECO:0007669"/>
    <property type="project" value="UniProtKB-EC"/>
</dbReference>
<comment type="caution">
    <text evidence="13">The sequence shown here is derived from an EMBL/GenBank/DDBJ whole genome shotgun (WGS) entry which is preliminary data.</text>
</comment>
<keyword evidence="6 12" id="KW-0812">Transmembrane</keyword>
<proteinExistence type="inferred from homology"/>
<evidence type="ECO:0000313" key="13">
    <source>
        <dbReference type="EMBL" id="GAG71043.1"/>
    </source>
</evidence>
<evidence type="ECO:0000256" key="4">
    <source>
        <dbReference type="ARBA" id="ARBA00021581"/>
    </source>
</evidence>
<dbReference type="EC" id="3.6.1.27" evidence="3"/>
<evidence type="ECO:0000256" key="3">
    <source>
        <dbReference type="ARBA" id="ARBA00012374"/>
    </source>
</evidence>
<feature type="transmembrane region" description="Helical" evidence="12">
    <location>
        <begin position="58"/>
        <end position="80"/>
    </location>
</feature>
<evidence type="ECO:0000256" key="2">
    <source>
        <dbReference type="ARBA" id="ARBA00010621"/>
    </source>
</evidence>
<name>X1AEF2_9ZZZZ</name>
<keyword evidence="5" id="KW-1003">Cell membrane</keyword>
<dbReference type="AlphaFoldDB" id="X1AEF2"/>
<gene>
    <name evidence="13" type="ORF">S01H4_15690</name>
</gene>
<evidence type="ECO:0000256" key="9">
    <source>
        <dbReference type="ARBA" id="ARBA00023136"/>
    </source>
</evidence>
<keyword evidence="7" id="KW-0378">Hydrolase</keyword>
<keyword evidence="8 12" id="KW-1133">Transmembrane helix</keyword>
<feature type="transmembrane region" description="Helical" evidence="12">
    <location>
        <begin position="133"/>
        <end position="153"/>
    </location>
</feature>
<comment type="catalytic activity">
    <reaction evidence="11">
        <text>di-trans,octa-cis-undecaprenyl diphosphate + H2O = di-trans,octa-cis-undecaprenyl phosphate + phosphate + H(+)</text>
        <dbReference type="Rhea" id="RHEA:28094"/>
        <dbReference type="ChEBI" id="CHEBI:15377"/>
        <dbReference type="ChEBI" id="CHEBI:15378"/>
        <dbReference type="ChEBI" id="CHEBI:43474"/>
        <dbReference type="ChEBI" id="CHEBI:58405"/>
        <dbReference type="ChEBI" id="CHEBI:60392"/>
        <dbReference type="EC" id="3.6.1.27"/>
    </reaction>
</comment>
<feature type="transmembrane region" description="Helical" evidence="12">
    <location>
        <begin position="92"/>
        <end position="113"/>
    </location>
</feature>
<feature type="transmembrane region" description="Helical" evidence="12">
    <location>
        <begin position="6"/>
        <end position="24"/>
    </location>
</feature>
<evidence type="ECO:0000256" key="10">
    <source>
        <dbReference type="ARBA" id="ARBA00032707"/>
    </source>
</evidence>
<organism evidence="13">
    <name type="scientific">marine sediment metagenome</name>
    <dbReference type="NCBI Taxonomy" id="412755"/>
    <lineage>
        <taxon>unclassified sequences</taxon>
        <taxon>metagenomes</taxon>
        <taxon>ecological metagenomes</taxon>
    </lineage>
</organism>
<feature type="transmembrane region" description="Helical" evidence="12">
    <location>
        <begin position="194"/>
        <end position="216"/>
    </location>
</feature>